<dbReference type="InterPro" id="IPR053204">
    <property type="entry name" value="Oxopyrrolidines_Biosynth-assoc"/>
</dbReference>
<dbReference type="PANTHER" id="PTHR38797:SF4">
    <property type="entry name" value="NUCLEAR PORE COMPLEX PROTEIN NUP85"/>
    <property type="match status" value="1"/>
</dbReference>
<dbReference type="InterPro" id="IPR022085">
    <property type="entry name" value="OpdG"/>
</dbReference>
<dbReference type="EMBL" id="CDPU01000051">
    <property type="protein sequence ID" value="CEO55371.1"/>
    <property type="molecule type" value="Genomic_DNA"/>
</dbReference>
<dbReference type="AlphaFoldDB" id="A0A0B7KKZ9"/>
<organism evidence="1">
    <name type="scientific">Bionectria ochroleuca</name>
    <name type="common">Gliocladium roseum</name>
    <dbReference type="NCBI Taxonomy" id="29856"/>
    <lineage>
        <taxon>Eukaryota</taxon>
        <taxon>Fungi</taxon>
        <taxon>Dikarya</taxon>
        <taxon>Ascomycota</taxon>
        <taxon>Pezizomycotina</taxon>
        <taxon>Sordariomycetes</taxon>
        <taxon>Hypocreomycetidae</taxon>
        <taxon>Hypocreales</taxon>
        <taxon>Bionectriaceae</taxon>
        <taxon>Clonostachys</taxon>
    </lineage>
</organism>
<feature type="non-terminal residue" evidence="1">
    <location>
        <position position="1"/>
    </location>
</feature>
<accession>A0A0B7KKZ9</accession>
<dbReference type="PANTHER" id="PTHR38797">
    <property type="entry name" value="NUCLEAR PORE COMPLEX PROTEIN NUP85-RELATED"/>
    <property type="match status" value="1"/>
</dbReference>
<gene>
    <name evidence="1" type="ORF">BN869_000011429_1</name>
</gene>
<reference evidence="1" key="1">
    <citation type="submission" date="2015-01" db="EMBL/GenBank/DDBJ databases">
        <authorList>
            <person name="Durling Mikael"/>
        </authorList>
    </citation>
    <scope>NUCLEOTIDE SEQUENCE</scope>
</reference>
<evidence type="ECO:0000313" key="1">
    <source>
        <dbReference type="EMBL" id="CEO55371.1"/>
    </source>
</evidence>
<name>A0A0B7KKZ9_BIOOC</name>
<sequence>PLSQIAKTHKPINYSPILCAHTLRFPSSISSPFSSSLSLLPYFIPPQTKRTFPYLIASYKSIKMAPNLQLGPSQASPSEIAMFNLLKANLEFPAGSTVKAKKLVDDMIFIYTSTEDSPYCSWQLWPMVVALAACIPPDHEWQTSLVEALHLVRQLDDSVAKDDSGHPFNKLPDLLMTITEYWHGFHNIFTIEDSDPLVPGQLEQLVRWKSVNSFLARVTTDDYVELLNSGIDQVAIALELEPAKQEPVAACYIWVATEWITHCGSIIFKLLQGKSKISYDLKGTGSLCKDIPPQSTQRWEFWKERLVEFKGDTLITSRIQETIKAMNEIQSNEQQEE</sequence>
<dbReference type="Pfam" id="PF12311">
    <property type="entry name" value="DUF3632"/>
    <property type="match status" value="1"/>
</dbReference>
<proteinExistence type="predicted"/>
<protein>
    <submittedName>
        <fullName evidence="1">Uncharacterized protein</fullName>
    </submittedName>
</protein>